<dbReference type="RefSeq" id="WP_179925815.1">
    <property type="nucleotide sequence ID" value="NZ_CATKDJ010000067.1"/>
</dbReference>
<feature type="domain" description="HTH tetR-type" evidence="3">
    <location>
        <begin position="5"/>
        <end position="65"/>
    </location>
</feature>
<dbReference type="AlphaFoldDB" id="A0A7Z0S5L7"/>
<evidence type="ECO:0000313" key="4">
    <source>
        <dbReference type="EMBL" id="NYS97232.1"/>
    </source>
</evidence>
<reference evidence="4 5" key="1">
    <citation type="submission" date="2020-07" db="EMBL/GenBank/DDBJ databases">
        <title>MOT database genomes.</title>
        <authorList>
            <person name="Joseph S."/>
            <person name="Aduse-Opoku J."/>
            <person name="Hashim A."/>
            <person name="Wade W."/>
            <person name="Curtis M."/>
        </authorList>
    </citation>
    <scope>NUCLEOTIDE SEQUENCE [LARGE SCALE GENOMIC DNA]</scope>
    <source>
        <strain evidence="4 5">STR</strain>
    </source>
</reference>
<evidence type="ECO:0000256" key="1">
    <source>
        <dbReference type="ARBA" id="ARBA00023125"/>
    </source>
</evidence>
<dbReference type="GO" id="GO:0016301">
    <property type="term" value="F:kinase activity"/>
    <property type="evidence" value="ECO:0007669"/>
    <property type="project" value="UniProtKB-KW"/>
</dbReference>
<comment type="caution">
    <text evidence="4">The sequence shown here is derived from an EMBL/GenBank/DDBJ whole genome shotgun (WGS) entry which is preliminary data.</text>
</comment>
<dbReference type="GO" id="GO:0003677">
    <property type="term" value="F:DNA binding"/>
    <property type="evidence" value="ECO:0007669"/>
    <property type="project" value="UniProtKB-UniRule"/>
</dbReference>
<organism evidence="4 5">
    <name type="scientific">Streptococcus danieliae</name>
    <dbReference type="NCBI Taxonomy" id="747656"/>
    <lineage>
        <taxon>Bacteria</taxon>
        <taxon>Bacillati</taxon>
        <taxon>Bacillota</taxon>
        <taxon>Bacilli</taxon>
        <taxon>Lactobacillales</taxon>
        <taxon>Streptococcaceae</taxon>
        <taxon>Streptococcus</taxon>
    </lineage>
</organism>
<keyword evidence="4" id="KW-0808">Transferase</keyword>
<keyword evidence="4" id="KW-0418">Kinase</keyword>
<name>A0A7Z0S5L7_9STRE</name>
<dbReference type="NCBIfam" id="TIGR02366">
    <property type="entry name" value="DHAK_reg"/>
    <property type="match status" value="1"/>
</dbReference>
<dbReference type="PANTHER" id="PTHR43479:SF7">
    <property type="entry name" value="TETR-FAMILY TRANSCRIPTIONAL REGULATOR"/>
    <property type="match status" value="1"/>
</dbReference>
<dbReference type="EMBL" id="JACBXX010000181">
    <property type="protein sequence ID" value="NYS97232.1"/>
    <property type="molecule type" value="Genomic_DNA"/>
</dbReference>
<evidence type="ECO:0000256" key="2">
    <source>
        <dbReference type="PROSITE-ProRule" id="PRU00335"/>
    </source>
</evidence>
<keyword evidence="1 2" id="KW-0238">DNA-binding</keyword>
<sequence>MASSLITKKRIAKAFKELFLEKDFEKISIVTIMDRAGIRRQTFYNHFLDKYQLLDWIFQNDLKEQITDNLDFISGKHLLQELFHYLEEEQPFYQKAFEIHGQNNFFSYFIDYCQLIVEKILTDYPGQSDFPQDSTFLAFHKNYQTLALAETLKQVVQGQIPRPNPDYILAEITGTNLRRTL</sequence>
<evidence type="ECO:0000259" key="3">
    <source>
        <dbReference type="PROSITE" id="PS50977"/>
    </source>
</evidence>
<dbReference type="Pfam" id="PF00440">
    <property type="entry name" value="TetR_N"/>
    <property type="match status" value="1"/>
</dbReference>
<dbReference type="Gene3D" id="1.10.357.10">
    <property type="entry name" value="Tetracycline Repressor, domain 2"/>
    <property type="match status" value="1"/>
</dbReference>
<evidence type="ECO:0000313" key="5">
    <source>
        <dbReference type="Proteomes" id="UP000589521"/>
    </source>
</evidence>
<accession>A0A7Z0S5L7</accession>
<dbReference type="InterPro" id="IPR050624">
    <property type="entry name" value="HTH-type_Tx_Regulator"/>
</dbReference>
<dbReference type="InterPro" id="IPR001647">
    <property type="entry name" value="HTH_TetR"/>
</dbReference>
<feature type="DNA-binding region" description="H-T-H motif" evidence="2">
    <location>
        <begin position="28"/>
        <end position="47"/>
    </location>
</feature>
<dbReference type="InterPro" id="IPR012738">
    <property type="entry name" value="Tscrpt_reg_DhaS"/>
</dbReference>
<dbReference type="PANTHER" id="PTHR43479">
    <property type="entry name" value="ACREF/ENVCD OPERON REPRESSOR-RELATED"/>
    <property type="match status" value="1"/>
</dbReference>
<gene>
    <name evidence="4" type="primary">dhaS</name>
    <name evidence="4" type="ORF">HZY94_08600</name>
</gene>
<dbReference type="PRINTS" id="PR00455">
    <property type="entry name" value="HTHTETR"/>
</dbReference>
<dbReference type="SUPFAM" id="SSF46689">
    <property type="entry name" value="Homeodomain-like"/>
    <property type="match status" value="1"/>
</dbReference>
<dbReference type="PROSITE" id="PS50977">
    <property type="entry name" value="HTH_TETR_2"/>
    <property type="match status" value="1"/>
</dbReference>
<dbReference type="Pfam" id="PF14278">
    <property type="entry name" value="TetR_C_8"/>
    <property type="match status" value="1"/>
</dbReference>
<dbReference type="Proteomes" id="UP000589521">
    <property type="component" value="Unassembled WGS sequence"/>
</dbReference>
<protein>
    <submittedName>
        <fullName evidence="4">Dihydroxyacetone kinase transcriptional activator DhaS</fullName>
    </submittedName>
</protein>
<proteinExistence type="predicted"/>
<dbReference type="InterPro" id="IPR009057">
    <property type="entry name" value="Homeodomain-like_sf"/>
</dbReference>
<dbReference type="InterPro" id="IPR039532">
    <property type="entry name" value="TetR_C_Firmicutes"/>
</dbReference>